<protein>
    <submittedName>
        <fullName evidence="2">Uncharacterized protein</fullName>
    </submittedName>
</protein>
<evidence type="ECO:0000256" key="1">
    <source>
        <dbReference type="SAM" id="Coils"/>
    </source>
</evidence>
<comment type="caution">
    <text evidence="2">The sequence shown here is derived from an EMBL/GenBank/DDBJ whole genome shotgun (WGS) entry which is preliminary data.</text>
</comment>
<reference evidence="3" key="1">
    <citation type="submission" date="2022-10" db="EMBL/GenBank/DDBJ databases">
        <title>Genome assembly of Pristionchus species.</title>
        <authorList>
            <person name="Yoshida K."/>
            <person name="Sommer R.J."/>
        </authorList>
    </citation>
    <scope>NUCLEOTIDE SEQUENCE [LARGE SCALE GENOMIC DNA]</scope>
    <source>
        <strain evidence="3">RS5460</strain>
    </source>
</reference>
<sequence>MERYSKELASIYIDPLSEHCLKRKVREKKEEKTEQNELKEKLNNALKALTEWDSDEDDERLCEQSKVTLAELSVVSRLRTLHRLLTKMREYNDTLRMWMLKHSEKLKRKMK</sequence>
<proteinExistence type="predicted"/>
<evidence type="ECO:0000313" key="3">
    <source>
        <dbReference type="Proteomes" id="UP001328107"/>
    </source>
</evidence>
<name>A0AAN5DER0_9BILA</name>
<organism evidence="2 3">
    <name type="scientific">Pristionchus mayeri</name>
    <dbReference type="NCBI Taxonomy" id="1317129"/>
    <lineage>
        <taxon>Eukaryota</taxon>
        <taxon>Metazoa</taxon>
        <taxon>Ecdysozoa</taxon>
        <taxon>Nematoda</taxon>
        <taxon>Chromadorea</taxon>
        <taxon>Rhabditida</taxon>
        <taxon>Rhabditina</taxon>
        <taxon>Diplogasteromorpha</taxon>
        <taxon>Diplogasteroidea</taxon>
        <taxon>Neodiplogasteridae</taxon>
        <taxon>Pristionchus</taxon>
    </lineage>
</organism>
<dbReference type="Proteomes" id="UP001328107">
    <property type="component" value="Unassembled WGS sequence"/>
</dbReference>
<evidence type="ECO:0000313" key="2">
    <source>
        <dbReference type="EMBL" id="GMR61157.1"/>
    </source>
</evidence>
<accession>A0AAN5DER0</accession>
<dbReference type="AlphaFoldDB" id="A0AAN5DER0"/>
<keyword evidence="1" id="KW-0175">Coiled coil</keyword>
<feature type="non-terminal residue" evidence="2">
    <location>
        <position position="111"/>
    </location>
</feature>
<keyword evidence="3" id="KW-1185">Reference proteome</keyword>
<feature type="coiled-coil region" evidence="1">
    <location>
        <begin position="21"/>
        <end position="55"/>
    </location>
</feature>
<dbReference type="EMBL" id="BTRK01000006">
    <property type="protein sequence ID" value="GMR61157.1"/>
    <property type="molecule type" value="Genomic_DNA"/>
</dbReference>
<gene>
    <name evidence="2" type="ORF">PMAYCL1PPCAC_31352</name>
</gene>